<accession>A0A381X621</accession>
<keyword evidence="1" id="KW-0812">Transmembrane</keyword>
<keyword evidence="1" id="KW-1133">Transmembrane helix</keyword>
<sequence length="73" mass="8370">MDTFYPVVPWTHYLCAGLAGFFLSVALIALWFLVRDIVVNRTDRITLPVHDFGPERDHIRIIGPDNNKAEESE</sequence>
<dbReference type="EMBL" id="UINC01013884">
    <property type="protein sequence ID" value="SVA59647.1"/>
    <property type="molecule type" value="Genomic_DNA"/>
</dbReference>
<protein>
    <submittedName>
        <fullName evidence="2">Uncharacterized protein</fullName>
    </submittedName>
</protein>
<gene>
    <name evidence="2" type="ORF">METZ01_LOCUS112501</name>
</gene>
<organism evidence="2">
    <name type="scientific">marine metagenome</name>
    <dbReference type="NCBI Taxonomy" id="408172"/>
    <lineage>
        <taxon>unclassified sequences</taxon>
        <taxon>metagenomes</taxon>
        <taxon>ecological metagenomes</taxon>
    </lineage>
</organism>
<reference evidence="2" key="1">
    <citation type="submission" date="2018-05" db="EMBL/GenBank/DDBJ databases">
        <authorList>
            <person name="Lanie J.A."/>
            <person name="Ng W.-L."/>
            <person name="Kazmierczak K.M."/>
            <person name="Andrzejewski T.M."/>
            <person name="Davidsen T.M."/>
            <person name="Wayne K.J."/>
            <person name="Tettelin H."/>
            <person name="Glass J.I."/>
            <person name="Rusch D."/>
            <person name="Podicherti R."/>
            <person name="Tsui H.-C.T."/>
            <person name="Winkler M.E."/>
        </authorList>
    </citation>
    <scope>NUCLEOTIDE SEQUENCE</scope>
</reference>
<evidence type="ECO:0000256" key="1">
    <source>
        <dbReference type="SAM" id="Phobius"/>
    </source>
</evidence>
<dbReference type="AlphaFoldDB" id="A0A381X621"/>
<name>A0A381X621_9ZZZZ</name>
<keyword evidence="1" id="KW-0472">Membrane</keyword>
<evidence type="ECO:0000313" key="2">
    <source>
        <dbReference type="EMBL" id="SVA59647.1"/>
    </source>
</evidence>
<proteinExistence type="predicted"/>
<feature type="transmembrane region" description="Helical" evidence="1">
    <location>
        <begin position="12"/>
        <end position="34"/>
    </location>
</feature>